<keyword evidence="8" id="KW-1185">Reference proteome</keyword>
<dbReference type="GeneID" id="19121891"/>
<reference evidence="7 8" key="1">
    <citation type="journal article" date="2013" name="PLoS Genet.">
        <title>Comparative genome structure, secondary metabolite, and effector coding capacity across Cochliobolus pathogens.</title>
        <authorList>
            <person name="Condon B.J."/>
            <person name="Leng Y."/>
            <person name="Wu D."/>
            <person name="Bushley K.E."/>
            <person name="Ohm R.A."/>
            <person name="Otillar R."/>
            <person name="Martin J."/>
            <person name="Schackwitz W."/>
            <person name="Grimwood J."/>
            <person name="MohdZainudin N."/>
            <person name="Xue C."/>
            <person name="Wang R."/>
            <person name="Manning V.A."/>
            <person name="Dhillon B."/>
            <person name="Tu Z.J."/>
            <person name="Steffenson B.J."/>
            <person name="Salamov A."/>
            <person name="Sun H."/>
            <person name="Lowry S."/>
            <person name="LaButti K."/>
            <person name="Han J."/>
            <person name="Copeland A."/>
            <person name="Lindquist E."/>
            <person name="Barry K."/>
            <person name="Schmutz J."/>
            <person name="Baker S.E."/>
            <person name="Ciuffetti L.M."/>
            <person name="Grigoriev I.V."/>
            <person name="Zhong S."/>
            <person name="Turgeon B.G."/>
        </authorList>
    </citation>
    <scope>NUCLEOTIDE SEQUENCE [LARGE SCALE GENOMIC DNA]</scope>
    <source>
        <strain evidence="7 8">ATCC 44560</strain>
    </source>
</reference>
<evidence type="ECO:0000256" key="3">
    <source>
        <dbReference type="ARBA" id="ARBA00022989"/>
    </source>
</evidence>
<dbReference type="KEGG" id="bor:COCMIDRAFT_31546"/>
<evidence type="ECO:0000256" key="2">
    <source>
        <dbReference type="ARBA" id="ARBA00022692"/>
    </source>
</evidence>
<dbReference type="HOGENOM" id="CLU_419188_0_0_1"/>
<dbReference type="EMBL" id="KI963918">
    <property type="protein sequence ID" value="EUC51412.1"/>
    <property type="molecule type" value="Genomic_DNA"/>
</dbReference>
<keyword evidence="4 6" id="KW-0472">Membrane</keyword>
<dbReference type="InterPro" id="IPR006603">
    <property type="entry name" value="PQ-loop_rpt"/>
</dbReference>
<dbReference type="SMART" id="SM00679">
    <property type="entry name" value="CTNS"/>
    <property type="match status" value="1"/>
</dbReference>
<dbReference type="eggNOG" id="KOG2913">
    <property type="taxonomic scope" value="Eukaryota"/>
</dbReference>
<dbReference type="Pfam" id="PF04193">
    <property type="entry name" value="PQ-loop"/>
    <property type="match status" value="1"/>
</dbReference>
<dbReference type="Gene3D" id="1.20.1280.290">
    <property type="match status" value="1"/>
</dbReference>
<evidence type="ECO:0000313" key="7">
    <source>
        <dbReference type="EMBL" id="EUC51412.1"/>
    </source>
</evidence>
<feature type="transmembrane region" description="Helical" evidence="6">
    <location>
        <begin position="162"/>
        <end position="182"/>
    </location>
</feature>
<feature type="transmembrane region" description="Helical" evidence="6">
    <location>
        <begin position="99"/>
        <end position="118"/>
    </location>
</feature>
<feature type="transmembrane region" description="Helical" evidence="6">
    <location>
        <begin position="42"/>
        <end position="59"/>
    </location>
</feature>
<sequence>MDVPVAANVLGTMGAVCWSIQLIPQIVVNYRRHNATGLQPTMMMLWAWAGVPLGVYNIAEDYNIALRIQPQILTVLSLVTWIQCYYYEKNWSILRSLAVVIPIASVMGGVQTGLIFAIRRAQHQGLHWPSILMAVASAALLAAGVMRHYIDIYLFRTVRGISFIFVAIDALGDVFSLVSVLFQPTLDILGIVIYGTELALWIGIFACGAYYNLSPWIISQTNGRGKGHAVCDESARPAANLNTGEDGAAVASGIALHNLPSSTSREYFSTILTRRSSTPNIATKTWAMISIMMAKATSLDCQSDAPSVPNPTPVTEPVGTPFASEPVDPPPEMDYAAVARILAPIQESLNEAAEEAGYPSPPINTPVVGSPEPSIVYRNPTTRGRGISAIGDRLAQLKLDNRKLRQHEGDAGSVNYSPEPSVAEDDEADIASVSEVVSDSGKSRHARKPLSPISVTEGTVPIALGSPAANPRIAEYLSFTSDDLPTSSVAPCFPSTLMEMGTSCTEPAVRGGSDSLRSEGVTEKSNWAEEIEDAVNRAFLRLEQLAADEVKMDASKTFEEYYIARLERLLGSDKRAVPVLVQKANGTSKANKDNK</sequence>
<dbReference type="PANTHER" id="PTHR16201">
    <property type="entry name" value="SEVEN TRANSMEMBRANE PROTEIN 1-RELATED"/>
    <property type="match status" value="1"/>
</dbReference>
<evidence type="ECO:0008006" key="9">
    <source>
        <dbReference type="Google" id="ProtNLM"/>
    </source>
</evidence>
<keyword evidence="3 6" id="KW-1133">Transmembrane helix</keyword>
<feature type="transmembrane region" description="Helical" evidence="6">
    <location>
        <begin position="6"/>
        <end position="30"/>
    </location>
</feature>
<dbReference type="InterPro" id="IPR051415">
    <property type="entry name" value="LAAT-1"/>
</dbReference>
<dbReference type="AlphaFoldDB" id="W6ZHU7"/>
<comment type="subcellular location">
    <subcellularLocation>
        <location evidence="1">Membrane</location>
        <topology evidence="1">Multi-pass membrane protein</topology>
    </subcellularLocation>
</comment>
<organism evidence="7 8">
    <name type="scientific">Bipolaris oryzae ATCC 44560</name>
    <dbReference type="NCBI Taxonomy" id="930090"/>
    <lineage>
        <taxon>Eukaryota</taxon>
        <taxon>Fungi</taxon>
        <taxon>Dikarya</taxon>
        <taxon>Ascomycota</taxon>
        <taxon>Pezizomycotina</taxon>
        <taxon>Dothideomycetes</taxon>
        <taxon>Pleosporomycetidae</taxon>
        <taxon>Pleosporales</taxon>
        <taxon>Pleosporineae</taxon>
        <taxon>Pleosporaceae</taxon>
        <taxon>Bipolaris</taxon>
    </lineage>
</organism>
<evidence type="ECO:0000256" key="6">
    <source>
        <dbReference type="SAM" id="Phobius"/>
    </source>
</evidence>
<dbReference type="GO" id="GO:0016020">
    <property type="term" value="C:membrane"/>
    <property type="evidence" value="ECO:0007669"/>
    <property type="project" value="UniProtKB-SubCell"/>
</dbReference>
<name>W6ZHU7_COCMI</name>
<feature type="region of interest" description="Disordered" evidence="5">
    <location>
        <begin position="406"/>
        <end position="426"/>
    </location>
</feature>
<dbReference type="Proteomes" id="UP000054032">
    <property type="component" value="Unassembled WGS sequence"/>
</dbReference>
<feature type="transmembrane region" description="Helical" evidence="6">
    <location>
        <begin position="130"/>
        <end position="150"/>
    </location>
</feature>
<evidence type="ECO:0000256" key="4">
    <source>
        <dbReference type="ARBA" id="ARBA00023136"/>
    </source>
</evidence>
<feature type="transmembrane region" description="Helical" evidence="6">
    <location>
        <begin position="188"/>
        <end position="211"/>
    </location>
</feature>
<protein>
    <recommendedName>
        <fullName evidence="9">PQ loop repeat protein</fullName>
    </recommendedName>
</protein>
<gene>
    <name evidence="7" type="ORF">COCMIDRAFT_31546</name>
</gene>
<evidence type="ECO:0000256" key="5">
    <source>
        <dbReference type="SAM" id="MobiDB-lite"/>
    </source>
</evidence>
<evidence type="ECO:0000313" key="8">
    <source>
        <dbReference type="Proteomes" id="UP000054032"/>
    </source>
</evidence>
<proteinExistence type="predicted"/>
<accession>W6ZHU7</accession>
<dbReference type="OrthoDB" id="407617at2759"/>
<evidence type="ECO:0000256" key="1">
    <source>
        <dbReference type="ARBA" id="ARBA00004141"/>
    </source>
</evidence>
<keyword evidence="2 6" id="KW-0812">Transmembrane</keyword>
<dbReference type="PANTHER" id="PTHR16201:SF37">
    <property type="entry name" value="PQ-LOOP REPEAT-CONTAINING PROTEIN"/>
    <property type="match status" value="1"/>
</dbReference>
<dbReference type="RefSeq" id="XP_007682157.1">
    <property type="nucleotide sequence ID" value="XM_007683967.1"/>
</dbReference>